<evidence type="ECO:0000313" key="2">
    <source>
        <dbReference type="EMBL" id="MEE2031180.1"/>
    </source>
</evidence>
<protein>
    <submittedName>
        <fullName evidence="2">MBL fold metallo-hydrolase</fullName>
    </submittedName>
</protein>
<dbReference type="InterPro" id="IPR036866">
    <property type="entry name" value="RibonucZ/Hydroxyglut_hydro"/>
</dbReference>
<dbReference type="InterPro" id="IPR001279">
    <property type="entry name" value="Metallo-B-lactamas"/>
</dbReference>
<dbReference type="InterPro" id="IPR050855">
    <property type="entry name" value="NDM-1-like"/>
</dbReference>
<accession>A0ABU7JMZ6</accession>
<reference evidence="2 3" key="1">
    <citation type="submission" date="2023-08" db="EMBL/GenBank/DDBJ databases">
        <authorList>
            <person name="Girao M."/>
            <person name="Carvalho M.F."/>
        </authorList>
    </citation>
    <scope>NUCLEOTIDE SEQUENCE [LARGE SCALE GENOMIC DNA]</scope>
    <source>
        <strain evidence="2 3">CC-R104</strain>
    </source>
</reference>
<name>A0ABU7JMZ6_9NOCA</name>
<dbReference type="SUPFAM" id="SSF56281">
    <property type="entry name" value="Metallo-hydrolase/oxidoreductase"/>
    <property type="match status" value="1"/>
</dbReference>
<feature type="domain" description="Metallo-beta-lactamase" evidence="1">
    <location>
        <begin position="17"/>
        <end position="226"/>
    </location>
</feature>
<organism evidence="2 3">
    <name type="scientific">Rhodococcus chondri</name>
    <dbReference type="NCBI Taxonomy" id="3065941"/>
    <lineage>
        <taxon>Bacteria</taxon>
        <taxon>Bacillati</taxon>
        <taxon>Actinomycetota</taxon>
        <taxon>Actinomycetes</taxon>
        <taxon>Mycobacteriales</taxon>
        <taxon>Nocardiaceae</taxon>
        <taxon>Rhodococcus</taxon>
    </lineage>
</organism>
<keyword evidence="3" id="KW-1185">Reference proteome</keyword>
<proteinExistence type="predicted"/>
<dbReference type="Pfam" id="PF00753">
    <property type="entry name" value="Lactamase_B"/>
    <property type="match status" value="1"/>
</dbReference>
<evidence type="ECO:0000313" key="3">
    <source>
        <dbReference type="Proteomes" id="UP001331936"/>
    </source>
</evidence>
<dbReference type="Proteomes" id="UP001331936">
    <property type="component" value="Unassembled WGS sequence"/>
</dbReference>
<sequence length="247" mass="26501">MFARDVAPGVHRIAHADVNVYLVEDDDGVTVVDSGFPATFAHVERGLQNIGRRTDDVRAVVLTHAHFDHVGSARRMRRRWQVPIRAHRDERFLAAHPYRYKHERNRLIYPVRYPACIPVMARMVVAGALGVRGVDEVTLFDGGECLDVPGDPLVLHTPGHTFGHCALYLPDRDTVIAGDAIVTLDPYTAARGPQIVSGAATADSAAALASLSAIADTGATHLLPGHGEPWHGGAAAAVELALRAGPS</sequence>
<gene>
    <name evidence="2" type="ORF">Q8814_03455</name>
</gene>
<dbReference type="PANTHER" id="PTHR42951">
    <property type="entry name" value="METALLO-BETA-LACTAMASE DOMAIN-CONTAINING"/>
    <property type="match status" value="1"/>
</dbReference>
<dbReference type="CDD" id="cd07721">
    <property type="entry name" value="yflN-like_MBL-fold"/>
    <property type="match status" value="1"/>
</dbReference>
<dbReference type="Gene3D" id="3.60.15.10">
    <property type="entry name" value="Ribonuclease Z/Hydroxyacylglutathione hydrolase-like"/>
    <property type="match status" value="1"/>
</dbReference>
<dbReference type="RefSeq" id="WP_330150610.1">
    <property type="nucleotide sequence ID" value="NZ_JAUZMZ010000010.1"/>
</dbReference>
<comment type="caution">
    <text evidence="2">The sequence shown here is derived from an EMBL/GenBank/DDBJ whole genome shotgun (WGS) entry which is preliminary data.</text>
</comment>
<evidence type="ECO:0000259" key="1">
    <source>
        <dbReference type="SMART" id="SM00849"/>
    </source>
</evidence>
<dbReference type="SMART" id="SM00849">
    <property type="entry name" value="Lactamase_B"/>
    <property type="match status" value="1"/>
</dbReference>
<dbReference type="EMBL" id="JAUZMZ010000010">
    <property type="protein sequence ID" value="MEE2031180.1"/>
    <property type="molecule type" value="Genomic_DNA"/>
</dbReference>